<keyword evidence="2" id="KW-0479">Metal-binding</keyword>
<dbReference type="Proteomes" id="UP000029264">
    <property type="component" value="Unassembled WGS sequence"/>
</dbReference>
<gene>
    <name evidence="5" type="ORF">HR45_01960</name>
</gene>
<dbReference type="InterPro" id="IPR005950">
    <property type="entry name" value="ModA"/>
</dbReference>
<evidence type="ECO:0000256" key="1">
    <source>
        <dbReference type="ARBA" id="ARBA00009175"/>
    </source>
</evidence>
<dbReference type="OrthoDB" id="516817at2"/>
<dbReference type="Pfam" id="PF13531">
    <property type="entry name" value="SBP_bac_11"/>
    <property type="match status" value="1"/>
</dbReference>
<dbReference type="GO" id="GO:0046872">
    <property type="term" value="F:metal ion binding"/>
    <property type="evidence" value="ECO:0007669"/>
    <property type="project" value="UniProtKB-KW"/>
</dbReference>
<dbReference type="InterPro" id="IPR050682">
    <property type="entry name" value="ModA/WtpA"/>
</dbReference>
<keyword evidence="6" id="KW-1185">Reference proteome</keyword>
<dbReference type="CDD" id="cd13541">
    <property type="entry name" value="PBP2_ModA_like_2"/>
    <property type="match status" value="1"/>
</dbReference>
<sequence length="275" mass="29235">MTKQKRVLALSVGATLMMGVMQNVTAATENNTAIELRAAGSLKAAMTEIVGDYQAATQQKVSAQFAPSGLLRKRIEAGEKVDIFASANMKHPQALVAANAGEKVTMFARNQLCALAQENVPLTTANFLETILDPDITLGTSTPKSDPAGDYAWTLFAKAEAMKVGAQAALEQKAHKLTGGPSSAKPPKGRNPYGWVMANKKADVFLTYCTNAKLAQKEVPDLQIVQVPQALAVGAKYGLLVLNGASKDTAQLADFILSEKGQTILARYGFQPPEQ</sequence>
<feature type="signal peptide" evidence="4">
    <location>
        <begin position="1"/>
        <end position="26"/>
    </location>
</feature>
<dbReference type="NCBIfam" id="TIGR01256">
    <property type="entry name" value="modA"/>
    <property type="match status" value="1"/>
</dbReference>
<dbReference type="NCBIfam" id="NF002917">
    <property type="entry name" value="PRK03537.1-3"/>
    <property type="match status" value="1"/>
</dbReference>
<evidence type="ECO:0000256" key="2">
    <source>
        <dbReference type="ARBA" id="ARBA00022723"/>
    </source>
</evidence>
<keyword evidence="3 4" id="KW-0732">Signal</keyword>
<dbReference type="Gene3D" id="3.40.190.10">
    <property type="entry name" value="Periplasmic binding protein-like II"/>
    <property type="match status" value="2"/>
</dbReference>
<comment type="caution">
    <text evidence="5">The sequence shown here is derived from an EMBL/GenBank/DDBJ whole genome shotgun (WGS) entry which is preliminary data.</text>
</comment>
<evidence type="ECO:0000313" key="5">
    <source>
        <dbReference type="EMBL" id="KFZ39181.1"/>
    </source>
</evidence>
<dbReference type="GO" id="GO:0015689">
    <property type="term" value="P:molybdate ion transport"/>
    <property type="evidence" value="ECO:0007669"/>
    <property type="project" value="InterPro"/>
</dbReference>
<feature type="chain" id="PRO_5001900811" evidence="4">
    <location>
        <begin position="27"/>
        <end position="275"/>
    </location>
</feature>
<dbReference type="EMBL" id="JPEO01000001">
    <property type="protein sequence ID" value="KFZ39181.1"/>
    <property type="molecule type" value="Genomic_DNA"/>
</dbReference>
<dbReference type="SUPFAM" id="SSF53850">
    <property type="entry name" value="Periplasmic binding protein-like II"/>
    <property type="match status" value="1"/>
</dbReference>
<organism evidence="5 6">
    <name type="scientific">Shewanella mangrovi</name>
    <dbReference type="NCBI Taxonomy" id="1515746"/>
    <lineage>
        <taxon>Bacteria</taxon>
        <taxon>Pseudomonadati</taxon>
        <taxon>Pseudomonadota</taxon>
        <taxon>Gammaproteobacteria</taxon>
        <taxon>Alteromonadales</taxon>
        <taxon>Shewanellaceae</taxon>
        <taxon>Shewanella</taxon>
    </lineage>
</organism>
<dbReference type="RefSeq" id="WP_037439131.1">
    <property type="nucleotide sequence ID" value="NZ_JPEO01000001.1"/>
</dbReference>
<dbReference type="eggNOG" id="COG0725">
    <property type="taxonomic scope" value="Bacteria"/>
</dbReference>
<dbReference type="AlphaFoldDB" id="A0A094K396"/>
<comment type="similarity">
    <text evidence="1">Belongs to the bacterial solute-binding protein ModA family.</text>
</comment>
<evidence type="ECO:0000256" key="3">
    <source>
        <dbReference type="ARBA" id="ARBA00022729"/>
    </source>
</evidence>
<protein>
    <submittedName>
        <fullName evidence="5">Molybdate ABC transporter substrate-binding protein</fullName>
    </submittedName>
</protein>
<evidence type="ECO:0000256" key="4">
    <source>
        <dbReference type="SAM" id="SignalP"/>
    </source>
</evidence>
<name>A0A094K396_9GAMM</name>
<dbReference type="STRING" id="1515746.HR45_01960"/>
<accession>A0A094K396</accession>
<proteinExistence type="inferred from homology"/>
<evidence type="ECO:0000313" key="6">
    <source>
        <dbReference type="Proteomes" id="UP000029264"/>
    </source>
</evidence>
<dbReference type="PANTHER" id="PTHR30632">
    <property type="entry name" value="MOLYBDATE-BINDING PERIPLASMIC PROTEIN"/>
    <property type="match status" value="1"/>
</dbReference>
<dbReference type="PANTHER" id="PTHR30632:SF0">
    <property type="entry name" value="SULFATE-BINDING PROTEIN"/>
    <property type="match status" value="1"/>
</dbReference>
<dbReference type="GO" id="GO:0030973">
    <property type="term" value="F:molybdate ion binding"/>
    <property type="evidence" value="ECO:0007669"/>
    <property type="project" value="TreeGrafter"/>
</dbReference>
<dbReference type="NCBIfam" id="NF002918">
    <property type="entry name" value="PRK03537.1-4"/>
    <property type="match status" value="1"/>
</dbReference>
<reference evidence="5 6" key="1">
    <citation type="submission" date="2014-06" db="EMBL/GenBank/DDBJ databases">
        <title>Shewanella sp. YQH10.</title>
        <authorList>
            <person name="Liu Y."/>
            <person name="Zeng R."/>
        </authorList>
    </citation>
    <scope>NUCLEOTIDE SEQUENCE [LARGE SCALE GENOMIC DNA]</scope>
    <source>
        <strain evidence="5 6">YQH10</strain>
    </source>
</reference>